<protein>
    <submittedName>
        <fullName evidence="1">Uncharacterized protein</fullName>
    </submittedName>
</protein>
<sequence length="114" mass="12898">MSPFRQPSTAPYAQLSSSPTFRLVQAHRYDVLAEEMSSAASHHLRRLARRRHRHDRSDGRRHIGSFLRHQIRSGRMAKDVLGLGGDEGESHSTLCSPRANKPVNDVILVEFIKS</sequence>
<evidence type="ECO:0000313" key="1">
    <source>
        <dbReference type="EMBL" id="GAU91105.1"/>
    </source>
</evidence>
<keyword evidence="2" id="KW-1185">Reference proteome</keyword>
<evidence type="ECO:0000313" key="2">
    <source>
        <dbReference type="Proteomes" id="UP000186922"/>
    </source>
</evidence>
<organism evidence="1 2">
    <name type="scientific">Ramazzottius varieornatus</name>
    <name type="common">Water bear</name>
    <name type="synonym">Tardigrade</name>
    <dbReference type="NCBI Taxonomy" id="947166"/>
    <lineage>
        <taxon>Eukaryota</taxon>
        <taxon>Metazoa</taxon>
        <taxon>Ecdysozoa</taxon>
        <taxon>Tardigrada</taxon>
        <taxon>Eutardigrada</taxon>
        <taxon>Parachela</taxon>
        <taxon>Hypsibioidea</taxon>
        <taxon>Ramazzottiidae</taxon>
        <taxon>Ramazzottius</taxon>
    </lineage>
</organism>
<accession>A0A1D1URT0</accession>
<proteinExistence type="predicted"/>
<dbReference type="EMBL" id="BDGG01000002">
    <property type="protein sequence ID" value="GAU91105.1"/>
    <property type="molecule type" value="Genomic_DNA"/>
</dbReference>
<reference evidence="1 2" key="1">
    <citation type="journal article" date="2016" name="Nat. Commun.">
        <title>Extremotolerant tardigrade genome and improved radiotolerance of human cultured cells by tardigrade-unique protein.</title>
        <authorList>
            <person name="Hashimoto T."/>
            <person name="Horikawa D.D."/>
            <person name="Saito Y."/>
            <person name="Kuwahara H."/>
            <person name="Kozuka-Hata H."/>
            <person name="Shin-I T."/>
            <person name="Minakuchi Y."/>
            <person name="Ohishi K."/>
            <person name="Motoyama A."/>
            <person name="Aizu T."/>
            <person name="Enomoto A."/>
            <person name="Kondo K."/>
            <person name="Tanaka S."/>
            <person name="Hara Y."/>
            <person name="Koshikawa S."/>
            <person name="Sagara H."/>
            <person name="Miura T."/>
            <person name="Yokobori S."/>
            <person name="Miyagawa K."/>
            <person name="Suzuki Y."/>
            <person name="Kubo T."/>
            <person name="Oyama M."/>
            <person name="Kohara Y."/>
            <person name="Fujiyama A."/>
            <person name="Arakawa K."/>
            <person name="Katayama T."/>
            <person name="Toyoda A."/>
            <person name="Kunieda T."/>
        </authorList>
    </citation>
    <scope>NUCLEOTIDE SEQUENCE [LARGE SCALE GENOMIC DNA]</scope>
    <source>
        <strain evidence="1 2">YOKOZUNA-1</strain>
    </source>
</reference>
<gene>
    <name evidence="1" type="primary">RvY_03424-1</name>
    <name evidence="1" type="synonym">RvY_03424.1</name>
    <name evidence="1" type="ORF">RvY_03424</name>
</gene>
<dbReference type="Proteomes" id="UP000186922">
    <property type="component" value="Unassembled WGS sequence"/>
</dbReference>
<dbReference type="AlphaFoldDB" id="A0A1D1URT0"/>
<name>A0A1D1URT0_RAMVA</name>
<comment type="caution">
    <text evidence="1">The sequence shown here is derived from an EMBL/GenBank/DDBJ whole genome shotgun (WGS) entry which is preliminary data.</text>
</comment>